<proteinExistence type="predicted"/>
<evidence type="ECO:0000313" key="5">
    <source>
        <dbReference type="EMBL" id="KAI5067990.1"/>
    </source>
</evidence>
<evidence type="ECO:0000256" key="3">
    <source>
        <dbReference type="SAM" id="Phobius"/>
    </source>
</evidence>
<comment type="caution">
    <text evidence="5">The sequence shown here is derived from an EMBL/GenBank/DDBJ whole genome shotgun (WGS) entry which is preliminary data.</text>
</comment>
<feature type="transmembrane region" description="Helical" evidence="3">
    <location>
        <begin position="298"/>
        <end position="316"/>
    </location>
</feature>
<feature type="compositionally biased region" description="Polar residues" evidence="2">
    <location>
        <begin position="450"/>
        <end position="462"/>
    </location>
</feature>
<feature type="compositionally biased region" description="Basic and acidic residues" evidence="2">
    <location>
        <begin position="72"/>
        <end position="81"/>
    </location>
</feature>
<keyword evidence="3" id="KW-0812">Transmembrane</keyword>
<dbReference type="Proteomes" id="UP000886520">
    <property type="component" value="Chromosome 16"/>
</dbReference>
<dbReference type="AlphaFoldDB" id="A0A9D4ZBZ0"/>
<keyword evidence="6" id="KW-1185">Reference proteome</keyword>
<reference evidence="5" key="1">
    <citation type="submission" date="2021-01" db="EMBL/GenBank/DDBJ databases">
        <title>Adiantum capillus-veneris genome.</title>
        <authorList>
            <person name="Fang Y."/>
            <person name="Liao Q."/>
        </authorList>
    </citation>
    <scope>NUCLEOTIDE SEQUENCE</scope>
    <source>
        <strain evidence="5">H3</strain>
        <tissue evidence="5">Leaf</tissue>
    </source>
</reference>
<dbReference type="InterPro" id="IPR036366">
    <property type="entry name" value="PGBDSf"/>
</dbReference>
<feature type="domain" description="Peptidoglycan binding-like" evidence="4">
    <location>
        <begin position="178"/>
        <end position="235"/>
    </location>
</feature>
<name>A0A9D4ZBZ0_ADICA</name>
<sequence length="630" mass="69330">MLCHGGLILLRSPGQIAGYSENEIEKPFKELETRLSHCRQVPRSQLFDFKPDKFKRESVLKPTNLPYKGKPLGREEAKLKSPEASSASNGEYIEDEVSKKSKKTLVSDASCKQDVFGLSGSDRFSEMQLPYARDSNGEDWRSLSRALASGPKVSAISNRDLMRIAELRFSNDMNEGDSGSQVVLLQKALFWLGYLSKQSHITGYFGIETKQALREFQEAHGVGQTGLWGPLSKQALWHSVSAEILHRAVDEKSSKSAAVQNCDSRSKSDIFAQVCQSWTPMKLADVFKAAMPEGDSRLVSGIAFLVVGILFGLLISRVSSLPAQNNLVKRKIVRFNDLEKHNSQSSDEKKVSTSPSTNGASIESNISQLTSRKPAYTTDTNALGEADALGVHEKKLFPRWRHISSLGHGVQNGTPKPYGVSKKDVYAPAPFQKTRNSKLGTESMRGKQPGQCSRSIRQSGSVSRMREDSKPTAPSSIARETAGLCEDNESMFPSKNSFAGQRDELQGGSMRFDNDFRLVKDDGAAAVTQGEEEPSVRKRIEELRKAVEAAEQNGQAAVLALAEERERSRELEGKISRQRESAAALEAEVRVLKESHDALLESLRKKIGPATRGASLLYQKFKNDGSTGLS</sequence>
<gene>
    <name evidence="5" type="ORF">GOP47_0016335</name>
</gene>
<feature type="region of interest" description="Disordered" evidence="2">
    <location>
        <begin position="411"/>
        <end position="502"/>
    </location>
</feature>
<dbReference type="Gene3D" id="1.10.101.10">
    <property type="entry name" value="PGBD-like superfamily/PGBD"/>
    <property type="match status" value="1"/>
</dbReference>
<dbReference type="InterPro" id="IPR002477">
    <property type="entry name" value="Peptidoglycan-bd-like"/>
</dbReference>
<protein>
    <recommendedName>
        <fullName evidence="4">Peptidoglycan binding-like domain-containing protein</fullName>
    </recommendedName>
</protein>
<feature type="coiled-coil region" evidence="1">
    <location>
        <begin position="533"/>
        <end position="602"/>
    </location>
</feature>
<dbReference type="Pfam" id="PF01471">
    <property type="entry name" value="PG_binding_1"/>
    <property type="match status" value="1"/>
</dbReference>
<evidence type="ECO:0000313" key="6">
    <source>
        <dbReference type="Proteomes" id="UP000886520"/>
    </source>
</evidence>
<feature type="compositionally biased region" description="Polar residues" evidence="2">
    <location>
        <begin position="352"/>
        <end position="371"/>
    </location>
</feature>
<keyword evidence="3" id="KW-0472">Membrane</keyword>
<feature type="region of interest" description="Disordered" evidence="2">
    <location>
        <begin position="65"/>
        <end position="92"/>
    </location>
</feature>
<evidence type="ECO:0000259" key="4">
    <source>
        <dbReference type="Pfam" id="PF01471"/>
    </source>
</evidence>
<feature type="region of interest" description="Disordered" evidence="2">
    <location>
        <begin position="340"/>
        <end position="371"/>
    </location>
</feature>
<evidence type="ECO:0000256" key="2">
    <source>
        <dbReference type="SAM" id="MobiDB-lite"/>
    </source>
</evidence>
<keyword evidence="3" id="KW-1133">Transmembrane helix</keyword>
<keyword evidence="1" id="KW-0175">Coiled coil</keyword>
<evidence type="ECO:0000256" key="1">
    <source>
        <dbReference type="SAM" id="Coils"/>
    </source>
</evidence>
<organism evidence="5 6">
    <name type="scientific">Adiantum capillus-veneris</name>
    <name type="common">Maidenhair fern</name>
    <dbReference type="NCBI Taxonomy" id="13818"/>
    <lineage>
        <taxon>Eukaryota</taxon>
        <taxon>Viridiplantae</taxon>
        <taxon>Streptophyta</taxon>
        <taxon>Embryophyta</taxon>
        <taxon>Tracheophyta</taxon>
        <taxon>Polypodiopsida</taxon>
        <taxon>Polypodiidae</taxon>
        <taxon>Polypodiales</taxon>
        <taxon>Pteridineae</taxon>
        <taxon>Pteridaceae</taxon>
        <taxon>Vittarioideae</taxon>
        <taxon>Adiantum</taxon>
    </lineage>
</organism>
<dbReference type="EMBL" id="JABFUD020000016">
    <property type="protein sequence ID" value="KAI5067990.1"/>
    <property type="molecule type" value="Genomic_DNA"/>
</dbReference>
<dbReference type="OrthoDB" id="1938275at2759"/>
<dbReference type="SUPFAM" id="SSF47090">
    <property type="entry name" value="PGBD-like"/>
    <property type="match status" value="1"/>
</dbReference>
<feature type="compositionally biased region" description="Basic and acidic residues" evidence="2">
    <location>
        <begin position="340"/>
        <end position="351"/>
    </location>
</feature>
<accession>A0A9D4ZBZ0</accession>
<dbReference type="InterPro" id="IPR036365">
    <property type="entry name" value="PGBD-like_sf"/>
</dbReference>